<evidence type="ECO:0000313" key="2">
    <source>
        <dbReference type="Proteomes" id="UP001500831"/>
    </source>
</evidence>
<name>A0ABN3WBE0_9ACTN</name>
<proteinExistence type="predicted"/>
<sequence>MVVAVSFERHHGRHVAPVQARYKRVDWRPQRPRADRLRVKEHTCDCEDVFYELCQAGGLLFVRRTEMKRNGEMVVHESPWAVAKQTQELWLRLLMGAAR</sequence>
<gene>
    <name evidence="1" type="ORF">GCM10010517_76490</name>
</gene>
<accession>A0ABN3WBE0</accession>
<protein>
    <submittedName>
        <fullName evidence="1">Uncharacterized protein</fullName>
    </submittedName>
</protein>
<dbReference type="EMBL" id="BAAAVI010000102">
    <property type="protein sequence ID" value="GAA2910033.1"/>
    <property type="molecule type" value="Genomic_DNA"/>
</dbReference>
<evidence type="ECO:0000313" key="1">
    <source>
        <dbReference type="EMBL" id="GAA2910033.1"/>
    </source>
</evidence>
<reference evidence="1 2" key="1">
    <citation type="journal article" date="2019" name="Int. J. Syst. Evol. Microbiol.">
        <title>The Global Catalogue of Microorganisms (GCM) 10K type strain sequencing project: providing services to taxonomists for standard genome sequencing and annotation.</title>
        <authorList>
            <consortium name="The Broad Institute Genomics Platform"/>
            <consortium name="The Broad Institute Genome Sequencing Center for Infectious Disease"/>
            <person name="Wu L."/>
            <person name="Ma J."/>
        </authorList>
    </citation>
    <scope>NUCLEOTIDE SEQUENCE [LARGE SCALE GENOMIC DNA]</scope>
    <source>
        <strain evidence="1 2">JCM 6242</strain>
    </source>
</reference>
<organism evidence="1 2">
    <name type="scientific">Streptosporangium fragile</name>
    <dbReference type="NCBI Taxonomy" id="46186"/>
    <lineage>
        <taxon>Bacteria</taxon>
        <taxon>Bacillati</taxon>
        <taxon>Actinomycetota</taxon>
        <taxon>Actinomycetes</taxon>
        <taxon>Streptosporangiales</taxon>
        <taxon>Streptosporangiaceae</taxon>
        <taxon>Streptosporangium</taxon>
    </lineage>
</organism>
<keyword evidence="2" id="KW-1185">Reference proteome</keyword>
<dbReference type="Proteomes" id="UP001500831">
    <property type="component" value="Unassembled WGS sequence"/>
</dbReference>
<comment type="caution">
    <text evidence="1">The sequence shown here is derived from an EMBL/GenBank/DDBJ whole genome shotgun (WGS) entry which is preliminary data.</text>
</comment>